<gene>
    <name evidence="7" type="ORF">FCM35_KLT15114</name>
</gene>
<evidence type="ECO:0000313" key="7">
    <source>
        <dbReference type="EMBL" id="KAF3320980.1"/>
    </source>
</evidence>
<dbReference type="Proteomes" id="UP000623129">
    <property type="component" value="Unassembled WGS sequence"/>
</dbReference>
<evidence type="ECO:0000256" key="2">
    <source>
        <dbReference type="ARBA" id="ARBA00023015"/>
    </source>
</evidence>
<dbReference type="PANTHER" id="PTHR11064:SF9">
    <property type="entry name" value="NUCLEAR TRANSCRIPTION FACTOR Y SUBUNIT BETA"/>
    <property type="match status" value="1"/>
</dbReference>
<dbReference type="GO" id="GO:0016602">
    <property type="term" value="C:CCAAT-binding factor complex"/>
    <property type="evidence" value="ECO:0007669"/>
    <property type="project" value="InterPro"/>
</dbReference>
<dbReference type="EMBL" id="SWLB01000028">
    <property type="protein sequence ID" value="KAF3320980.1"/>
    <property type="molecule type" value="Genomic_DNA"/>
</dbReference>
<dbReference type="GO" id="GO:0046982">
    <property type="term" value="F:protein heterodimerization activity"/>
    <property type="evidence" value="ECO:0007669"/>
    <property type="project" value="InterPro"/>
</dbReference>
<dbReference type="PANTHER" id="PTHR11064">
    <property type="entry name" value="CCAAT-BINDING TRANSCRIPTION FACTOR-RELATED"/>
    <property type="match status" value="1"/>
</dbReference>
<organism evidence="7 8">
    <name type="scientific">Carex littledalei</name>
    <dbReference type="NCBI Taxonomy" id="544730"/>
    <lineage>
        <taxon>Eukaryota</taxon>
        <taxon>Viridiplantae</taxon>
        <taxon>Streptophyta</taxon>
        <taxon>Embryophyta</taxon>
        <taxon>Tracheophyta</taxon>
        <taxon>Spermatophyta</taxon>
        <taxon>Magnoliopsida</taxon>
        <taxon>Liliopsida</taxon>
        <taxon>Poales</taxon>
        <taxon>Cyperaceae</taxon>
        <taxon>Cyperoideae</taxon>
        <taxon>Cariceae</taxon>
        <taxon>Carex</taxon>
        <taxon>Carex subgen. Euthyceras</taxon>
    </lineage>
</organism>
<comment type="similarity">
    <text evidence="1">Belongs to the NFYB/HAP3 subunit family.</text>
</comment>
<keyword evidence="4" id="KW-0804">Transcription</keyword>
<accession>A0A833Q861</accession>
<keyword evidence="2" id="KW-0805">Transcription regulation</keyword>
<evidence type="ECO:0000256" key="4">
    <source>
        <dbReference type="ARBA" id="ARBA00023163"/>
    </source>
</evidence>
<feature type="region of interest" description="Disordered" evidence="5">
    <location>
        <begin position="1"/>
        <end position="36"/>
    </location>
</feature>
<dbReference type="GO" id="GO:0001228">
    <property type="term" value="F:DNA-binding transcription activator activity, RNA polymerase II-specific"/>
    <property type="evidence" value="ECO:0007669"/>
    <property type="project" value="InterPro"/>
</dbReference>
<reference evidence="7" key="1">
    <citation type="submission" date="2020-01" db="EMBL/GenBank/DDBJ databases">
        <title>Genome sequence of Kobresia littledalei, the first chromosome-level genome in the family Cyperaceae.</title>
        <authorList>
            <person name="Qu G."/>
        </authorList>
    </citation>
    <scope>NUCLEOTIDE SEQUENCE</scope>
    <source>
        <strain evidence="7">C.B.Clarke</strain>
        <tissue evidence="7">Leaf</tissue>
    </source>
</reference>
<dbReference type="Gene3D" id="1.10.20.10">
    <property type="entry name" value="Histone, subunit A"/>
    <property type="match status" value="1"/>
</dbReference>
<dbReference type="InterPro" id="IPR009072">
    <property type="entry name" value="Histone-fold"/>
</dbReference>
<keyword evidence="8" id="KW-1185">Reference proteome</keyword>
<comment type="caution">
    <text evidence="7">The sequence shown here is derived from an EMBL/GenBank/DDBJ whole genome shotgun (WGS) entry which is preliminary data.</text>
</comment>
<proteinExistence type="inferred from homology"/>
<evidence type="ECO:0000256" key="5">
    <source>
        <dbReference type="SAM" id="MobiDB-lite"/>
    </source>
</evidence>
<protein>
    <submittedName>
        <fullName evidence="7">Nuclear transcription factor Y subunit B-10</fullName>
    </submittedName>
</protein>
<evidence type="ECO:0000256" key="1">
    <source>
        <dbReference type="ARBA" id="ARBA00009053"/>
    </source>
</evidence>
<dbReference type="GO" id="GO:0000978">
    <property type="term" value="F:RNA polymerase II cis-regulatory region sequence-specific DNA binding"/>
    <property type="evidence" value="ECO:0007669"/>
    <property type="project" value="TreeGrafter"/>
</dbReference>
<feature type="compositionally biased region" description="Polar residues" evidence="5">
    <location>
        <begin position="1"/>
        <end position="17"/>
    </location>
</feature>
<sequence>MDAPSSSILSNTSSAPPAQNEPVIQEDEQNDKTAEENELAAAQQRIDALPTLKILSIMQKALPKDAHIDADVDEVIRACVAKFSGVLTKEAKQQQALARHKVLQSEDIINALQKLGFEESSTALSLFFDRFMGATDHSQSQQVQFPVHTSGQILTEMQQQGNINVPNQGITRGDPTSSIQYWGNATMPPPPSPALSSWPASNTMPFLMNIQPPSTPMQQQGPVLWGPLNFTPFSGDALFPQPIPPRSDERFSQQVPMQMASWQQNVGGYGTNMPADGILGTGAVNTSDSPLDQEMTDADIAYVLDLLKDKRGDSDVP</sequence>
<evidence type="ECO:0000259" key="6">
    <source>
        <dbReference type="Pfam" id="PF00808"/>
    </source>
</evidence>
<dbReference type="InterPro" id="IPR027113">
    <property type="entry name" value="Transc_fact_NFYB/HAP3"/>
</dbReference>
<feature type="domain" description="Transcription factor CBF/NF-Y/archaeal histone" evidence="6">
    <location>
        <begin position="49"/>
        <end position="112"/>
    </location>
</feature>
<dbReference type="SUPFAM" id="SSF47113">
    <property type="entry name" value="Histone-fold"/>
    <property type="match status" value="1"/>
</dbReference>
<evidence type="ECO:0000256" key="3">
    <source>
        <dbReference type="ARBA" id="ARBA00023125"/>
    </source>
</evidence>
<dbReference type="InterPro" id="IPR003958">
    <property type="entry name" value="CBFA_NFYB_domain"/>
</dbReference>
<keyword evidence="3" id="KW-0238">DNA-binding</keyword>
<evidence type="ECO:0000313" key="8">
    <source>
        <dbReference type="Proteomes" id="UP000623129"/>
    </source>
</evidence>
<dbReference type="AlphaFoldDB" id="A0A833Q861"/>
<dbReference type="Pfam" id="PF00808">
    <property type="entry name" value="CBFD_NFYB_HMF"/>
    <property type="match status" value="1"/>
</dbReference>
<name>A0A833Q861_9POAL</name>